<sequence length="466" mass="53487">MIVKFAAIMGWAETAALNFIWGIIFPNLIREPPVLNNTYWGSGDRSIDDTTIRPFKIDFSKEMVQDLKQRLDNVRLPQPALENVGWSYGVRSEYIRSIIDYWKKDYKFEQREDKLNKYPQFITKIQGLDIHYYHVKPQISEGRQVQVLPLLILHGWPDSVVQYQKIIPLLNQPRSEYDFAFEMIIPSLPGFGYSDATTKQGLDAPAMGEILKNLMMRLEKPKFYVLGGDWGAWIASSMAIMYPNVILGLHSTMCTRLTPETYGQQFSFNPWNDKSITKWLIPTTEKPQDESPSLQDYLFFVIEEGGYFHEQATKPDTIGFALSDSPAGLAAYVLEKFAIATNKLNKYSNDGNITKLGLDELIDNLMLYWIPNKITSSMRIYAESANRYSSFPQMEKMKVKVPTSCVQAPNEIIDTPKEDLCKRFVQMKNYQRLSKGGHFLALEEPTLYAHEVWRGVGRIRNGTSAC</sequence>
<gene>
    <name evidence="1" type="ORF">QAD02_004991</name>
</gene>
<evidence type="ECO:0000313" key="1">
    <source>
        <dbReference type="EMBL" id="KAJ8673729.1"/>
    </source>
</evidence>
<dbReference type="EMBL" id="CM056743">
    <property type="protein sequence ID" value="KAJ8673729.1"/>
    <property type="molecule type" value="Genomic_DNA"/>
</dbReference>
<organism evidence="1 2">
    <name type="scientific">Eretmocerus hayati</name>
    <dbReference type="NCBI Taxonomy" id="131215"/>
    <lineage>
        <taxon>Eukaryota</taxon>
        <taxon>Metazoa</taxon>
        <taxon>Ecdysozoa</taxon>
        <taxon>Arthropoda</taxon>
        <taxon>Hexapoda</taxon>
        <taxon>Insecta</taxon>
        <taxon>Pterygota</taxon>
        <taxon>Neoptera</taxon>
        <taxon>Endopterygota</taxon>
        <taxon>Hymenoptera</taxon>
        <taxon>Apocrita</taxon>
        <taxon>Proctotrupomorpha</taxon>
        <taxon>Chalcidoidea</taxon>
        <taxon>Aphelinidae</taxon>
        <taxon>Aphelininae</taxon>
        <taxon>Eretmocerus</taxon>
    </lineage>
</organism>
<reference evidence="1" key="1">
    <citation type="submission" date="2023-04" db="EMBL/GenBank/DDBJ databases">
        <title>A chromosome-level genome assembly of the parasitoid wasp Eretmocerus hayati.</title>
        <authorList>
            <person name="Zhong Y."/>
            <person name="Liu S."/>
            <person name="Liu Y."/>
        </authorList>
    </citation>
    <scope>NUCLEOTIDE SEQUENCE</scope>
    <source>
        <strain evidence="1">ZJU_SS_LIU_2023</strain>
    </source>
</reference>
<name>A0ACC2NTU8_9HYME</name>
<keyword evidence="2" id="KW-1185">Reference proteome</keyword>
<protein>
    <submittedName>
        <fullName evidence="1">Uncharacterized protein</fullName>
    </submittedName>
</protein>
<comment type="caution">
    <text evidence="1">The sequence shown here is derived from an EMBL/GenBank/DDBJ whole genome shotgun (WGS) entry which is preliminary data.</text>
</comment>
<proteinExistence type="predicted"/>
<dbReference type="Proteomes" id="UP001239111">
    <property type="component" value="Chromosome 3"/>
</dbReference>
<accession>A0ACC2NTU8</accession>
<evidence type="ECO:0000313" key="2">
    <source>
        <dbReference type="Proteomes" id="UP001239111"/>
    </source>
</evidence>